<dbReference type="InterPro" id="IPR008269">
    <property type="entry name" value="Lon_proteolytic"/>
</dbReference>
<dbReference type="GO" id="GO:0004176">
    <property type="term" value="F:ATP-dependent peptidase activity"/>
    <property type="evidence" value="ECO:0007669"/>
    <property type="project" value="InterPro"/>
</dbReference>
<feature type="domain" description="PDZ" evidence="3">
    <location>
        <begin position="155"/>
        <end position="221"/>
    </location>
</feature>
<dbReference type="SUPFAM" id="SSF50156">
    <property type="entry name" value="PDZ domain-like"/>
    <property type="match status" value="1"/>
</dbReference>
<feature type="transmembrane region" description="Helical" evidence="1">
    <location>
        <begin position="23"/>
        <end position="45"/>
    </location>
</feature>
<dbReference type="PANTHER" id="PTHR10046">
    <property type="entry name" value="ATP DEPENDENT LON PROTEASE FAMILY MEMBER"/>
    <property type="match status" value="1"/>
</dbReference>
<evidence type="ECO:0000259" key="3">
    <source>
        <dbReference type="Pfam" id="PF13180"/>
    </source>
</evidence>
<sequence length="369" mass="38144">MSEVPPVTPHEGSVISEPRRGRALAISAVSLLILVSVALLLPVPFVKMSPGPTYNVVGEVDGSPVIEITGTQTYPTTGSFDMTTVMESGGPRGGLTFVDAMASWFNSADAVVPRELIYPDDVSGEDVKTRQAMLFNTSESDAIAAALNYLKLPLKTEVVVTAVYSDTPAADILLPKDQIVSVNGVEVAEPKNVSESVQSSPVGTEFEFAIDRDGEAESVSVTSADNPDKPGTPYIGIGVGVFYAAEFDINFTLQDVGGPSAGTMFSVGIIDKLTPGDLAKGRHIAGTGTMSPDGTVGPIGGIRQKLAGARGAGAELFLIPAMHCKEAEGFVPDGLTVTPITTLTDAVKALETWTSGGTVPSCPVSAVGS</sequence>
<dbReference type="GO" id="GO:0004252">
    <property type="term" value="F:serine-type endopeptidase activity"/>
    <property type="evidence" value="ECO:0007669"/>
    <property type="project" value="InterPro"/>
</dbReference>
<dbReference type="InterPro" id="IPR014721">
    <property type="entry name" value="Ribsml_uS5_D2-typ_fold_subgr"/>
</dbReference>
<evidence type="ECO:0000259" key="2">
    <source>
        <dbReference type="Pfam" id="PF05362"/>
    </source>
</evidence>
<dbReference type="GO" id="GO:0005524">
    <property type="term" value="F:ATP binding"/>
    <property type="evidence" value="ECO:0007669"/>
    <property type="project" value="InterPro"/>
</dbReference>
<organism evidence="4">
    <name type="scientific">freshwater metagenome</name>
    <dbReference type="NCBI Taxonomy" id="449393"/>
    <lineage>
        <taxon>unclassified sequences</taxon>
        <taxon>metagenomes</taxon>
        <taxon>ecological metagenomes</taxon>
    </lineage>
</organism>
<dbReference type="InterPro" id="IPR036034">
    <property type="entry name" value="PDZ_sf"/>
</dbReference>
<dbReference type="InterPro" id="IPR001478">
    <property type="entry name" value="PDZ"/>
</dbReference>
<proteinExistence type="predicted"/>
<dbReference type="Gene3D" id="2.30.42.10">
    <property type="match status" value="1"/>
</dbReference>
<keyword evidence="1" id="KW-1133">Transmembrane helix</keyword>
<dbReference type="InterPro" id="IPR020568">
    <property type="entry name" value="Ribosomal_Su5_D2-typ_SF"/>
</dbReference>
<keyword evidence="1" id="KW-0812">Transmembrane</keyword>
<accession>A0A6J7AML7</accession>
<dbReference type="GO" id="GO:0030163">
    <property type="term" value="P:protein catabolic process"/>
    <property type="evidence" value="ECO:0007669"/>
    <property type="project" value="InterPro"/>
</dbReference>
<dbReference type="AlphaFoldDB" id="A0A6J7AML7"/>
<name>A0A6J7AML7_9ZZZZ</name>
<dbReference type="SUPFAM" id="SSF54211">
    <property type="entry name" value="Ribosomal protein S5 domain 2-like"/>
    <property type="match status" value="1"/>
</dbReference>
<dbReference type="GO" id="GO:0006508">
    <property type="term" value="P:proteolysis"/>
    <property type="evidence" value="ECO:0007669"/>
    <property type="project" value="InterPro"/>
</dbReference>
<dbReference type="Gene3D" id="3.30.230.10">
    <property type="match status" value="1"/>
</dbReference>
<gene>
    <name evidence="4" type="ORF">UFOPK3204_01422</name>
</gene>
<dbReference type="Pfam" id="PF13180">
    <property type="entry name" value="PDZ_2"/>
    <property type="match status" value="1"/>
</dbReference>
<reference evidence="4" key="1">
    <citation type="submission" date="2020-05" db="EMBL/GenBank/DDBJ databases">
        <authorList>
            <person name="Chiriac C."/>
            <person name="Salcher M."/>
            <person name="Ghai R."/>
            <person name="Kavagutti S V."/>
        </authorList>
    </citation>
    <scope>NUCLEOTIDE SEQUENCE</scope>
</reference>
<evidence type="ECO:0000313" key="4">
    <source>
        <dbReference type="EMBL" id="CAB4834182.1"/>
    </source>
</evidence>
<feature type="domain" description="Lon proteolytic" evidence="2">
    <location>
        <begin position="258"/>
        <end position="346"/>
    </location>
</feature>
<keyword evidence="1" id="KW-0472">Membrane</keyword>
<evidence type="ECO:0000256" key="1">
    <source>
        <dbReference type="SAM" id="Phobius"/>
    </source>
</evidence>
<dbReference type="EMBL" id="CAFABK010000082">
    <property type="protein sequence ID" value="CAB4834182.1"/>
    <property type="molecule type" value="Genomic_DNA"/>
</dbReference>
<dbReference type="Pfam" id="PF05362">
    <property type="entry name" value="Lon_C"/>
    <property type="match status" value="1"/>
</dbReference>
<protein>
    <submittedName>
        <fullName evidence="4">Unannotated protein</fullName>
    </submittedName>
</protein>
<dbReference type="InterPro" id="IPR027065">
    <property type="entry name" value="Lon_Prtase"/>
</dbReference>